<reference evidence="1 2" key="1">
    <citation type="submission" date="2018-05" db="EMBL/GenBank/DDBJ databases">
        <title>Draft genome sequence of Scytalidium lignicola DSM 105466, a ubiquitous saprotrophic fungus.</title>
        <authorList>
            <person name="Buettner E."/>
            <person name="Gebauer A.M."/>
            <person name="Hofrichter M."/>
            <person name="Liers C."/>
            <person name="Kellner H."/>
        </authorList>
    </citation>
    <scope>NUCLEOTIDE SEQUENCE [LARGE SCALE GENOMIC DNA]</scope>
    <source>
        <strain evidence="1 2">DSM 105466</strain>
    </source>
</reference>
<feature type="non-terminal residue" evidence="1">
    <location>
        <position position="1"/>
    </location>
</feature>
<dbReference type="OrthoDB" id="3557378at2759"/>
<keyword evidence="2" id="KW-1185">Reference proteome</keyword>
<feature type="non-terminal residue" evidence="1">
    <location>
        <position position="187"/>
    </location>
</feature>
<proteinExistence type="predicted"/>
<comment type="caution">
    <text evidence="1">The sequence shown here is derived from an EMBL/GenBank/DDBJ whole genome shotgun (WGS) entry which is preliminary data.</text>
</comment>
<sequence>MTRTTTADSSLDTAPKMHSPVTWDIRGWQNNWNWKLSQEVNKIEYQTRFPAEHLALDAQIIFPSANGSEIAAKKSIMMENIANEGFSNKWPVKVRALGDRELHWEYEHPVFGDRSMYLIDPATKEILGDANDNYLALHQELPKMAVEELVITGTAAQILLAPFMHNDMSIATCGPEGRGQWKYQDPN</sequence>
<gene>
    <name evidence="1" type="ORF">B7463_g6186</name>
</gene>
<accession>A0A3E2H9U6</accession>
<evidence type="ECO:0000313" key="1">
    <source>
        <dbReference type="EMBL" id="RFU30150.1"/>
    </source>
</evidence>
<dbReference type="EMBL" id="NCSJ02000108">
    <property type="protein sequence ID" value="RFU30150.1"/>
    <property type="molecule type" value="Genomic_DNA"/>
</dbReference>
<name>A0A3E2H9U6_SCYLI</name>
<dbReference type="Proteomes" id="UP000258309">
    <property type="component" value="Unassembled WGS sequence"/>
</dbReference>
<protein>
    <submittedName>
        <fullName evidence="1">Uncharacterized protein</fullName>
    </submittedName>
</protein>
<organism evidence="1 2">
    <name type="scientific">Scytalidium lignicola</name>
    <name type="common">Hyphomycete</name>
    <dbReference type="NCBI Taxonomy" id="5539"/>
    <lineage>
        <taxon>Eukaryota</taxon>
        <taxon>Fungi</taxon>
        <taxon>Dikarya</taxon>
        <taxon>Ascomycota</taxon>
        <taxon>Pezizomycotina</taxon>
        <taxon>Leotiomycetes</taxon>
        <taxon>Leotiomycetes incertae sedis</taxon>
        <taxon>Scytalidium</taxon>
    </lineage>
</organism>
<evidence type="ECO:0000313" key="2">
    <source>
        <dbReference type="Proteomes" id="UP000258309"/>
    </source>
</evidence>
<dbReference type="AlphaFoldDB" id="A0A3E2H9U6"/>